<evidence type="ECO:0000313" key="2">
    <source>
        <dbReference type="EMBL" id="KKL03570.1"/>
    </source>
</evidence>
<organism evidence="2">
    <name type="scientific">marine sediment metagenome</name>
    <dbReference type="NCBI Taxonomy" id="412755"/>
    <lineage>
        <taxon>unclassified sequences</taxon>
        <taxon>metagenomes</taxon>
        <taxon>ecological metagenomes</taxon>
    </lineage>
</organism>
<evidence type="ECO:0000256" key="1">
    <source>
        <dbReference type="SAM" id="Phobius"/>
    </source>
</evidence>
<feature type="transmembrane region" description="Helical" evidence="1">
    <location>
        <begin position="18"/>
        <end position="36"/>
    </location>
</feature>
<proteinExistence type="predicted"/>
<reference evidence="2" key="1">
    <citation type="journal article" date="2015" name="Nature">
        <title>Complex archaea that bridge the gap between prokaryotes and eukaryotes.</title>
        <authorList>
            <person name="Spang A."/>
            <person name="Saw J.H."/>
            <person name="Jorgensen S.L."/>
            <person name="Zaremba-Niedzwiedzka K."/>
            <person name="Martijn J."/>
            <person name="Lind A.E."/>
            <person name="van Eijk R."/>
            <person name="Schleper C."/>
            <person name="Guy L."/>
            <person name="Ettema T.J."/>
        </authorList>
    </citation>
    <scope>NUCLEOTIDE SEQUENCE</scope>
</reference>
<keyword evidence="1" id="KW-1133">Transmembrane helix</keyword>
<sequence length="57" mass="5858">MSQNHAKDIAGVETPIDWIVVGANVLGLVIVIFAAFNAQAGGLFQQVASQAATGTVF</sequence>
<protein>
    <submittedName>
        <fullName evidence="2">Uncharacterized protein</fullName>
    </submittedName>
</protein>
<dbReference type="AlphaFoldDB" id="A0A0F9A231"/>
<dbReference type="EMBL" id="LAZR01044876">
    <property type="protein sequence ID" value="KKL03570.1"/>
    <property type="molecule type" value="Genomic_DNA"/>
</dbReference>
<accession>A0A0F9A231</accession>
<name>A0A0F9A231_9ZZZZ</name>
<keyword evidence="1" id="KW-0812">Transmembrane</keyword>
<gene>
    <name evidence="2" type="ORF">LCGC14_2624830</name>
</gene>
<comment type="caution">
    <text evidence="2">The sequence shown here is derived from an EMBL/GenBank/DDBJ whole genome shotgun (WGS) entry which is preliminary data.</text>
</comment>
<keyword evidence="1" id="KW-0472">Membrane</keyword>